<dbReference type="GeneID" id="92366839"/>
<dbReference type="Gene3D" id="3.40.50.300">
    <property type="entry name" value="P-loop containing nucleotide triphosphate hydrolases"/>
    <property type="match status" value="1"/>
</dbReference>
<dbReference type="Pfam" id="PF02263">
    <property type="entry name" value="GBP"/>
    <property type="match status" value="1"/>
</dbReference>
<feature type="compositionally biased region" description="Low complexity" evidence="1">
    <location>
        <begin position="459"/>
        <end position="475"/>
    </location>
</feature>
<accession>A0A1J4MA45</accession>
<dbReference type="EMBL" id="LRBS01000125">
    <property type="protein sequence ID" value="OII71097.1"/>
    <property type="molecule type" value="Genomic_DNA"/>
</dbReference>
<proteinExistence type="predicted"/>
<sequence length="983" mass="112523">MSQHILMGEPNQATDSVVATPRASNDGSIFWVTPTQFNPQTGTYQTHYYANDLVRSGTVSVGTPTWKNSSVPRPTTNFGRPVAAPILIPPPSRNLANFEDPVVHIPGGIRELDDEDDDNQSVVDIKQLGRNYDSDSENGDNGNRAKSVVDVVVALGHVLVKDLQKAVPTITQNGNALFESCLAAPSGNNEVIFSSPIHSNNSRKHQKILAKPHLLPYGLTLQEAPANSSMSLDAYMSQGLSASTLESDMFYDQSRYPPLNFILYDNLAGNLFLDDQIMKKLAVEFGDSPLCFISLIDCPDKIFKDFLLAPDPNIVEDNLNSPNNLETRKSNEQNICKIANLYYWCRDEEFIYILLDFNLDKIPKYHDILVLFANMISSCIIFNNKGIINQNSLLSLKVISDLQQGIVIRQNTLIDKLLNPEESHEINSNGTPNHFNIQKDSNVNPLLLLTPRFKPNMNFGDQNNGNNENKEFSGNQNSGERGIDHLNLSINETPRRNLLCTLKTNPRPSFIWLLHDFNYILYDNNVIWSSVDYLETLLNELGCGYECPEDQIKYFEILKTNIRSFYSMKECHVLASPFKDSKKVSSQKLGNDYVRQVLCIRQRILGLSKNQALRHKLGQYNSSGTINRYTSVFFEILKKNSQTNIADINVDIQNTLCSNILTEINEYFISELRREVNDILPIKDTNIKDKMNEIESKCMYLYKEYTSTLIDTDIYIDYKIKLKNQIKICGDKAINENYNIGIKYCNSYIEEITDKVITEKLNSNKKIMSMVSRNKNNDNTNFYSLIELEHDLEELYKTINMDLSDKLSTEIILDCFLKHANEIRYQWYKISGGYTTDSDTNRQIIASKLNSQTDLTKKIETPEVLANRLNTCLDDLYTEYNSLNIMQKKELLEDILLEATKKKDRLSDLYSAKDLCDIDYIINTVQDKLDEVNIERQNILDNEELQRQFILRNKQSKWRKLFPCFYKNSTYENTAMNNTSSLY</sequence>
<dbReference type="AlphaFoldDB" id="A0A1J4MA45"/>
<dbReference type="GO" id="GO:0003924">
    <property type="term" value="F:GTPase activity"/>
    <property type="evidence" value="ECO:0007669"/>
    <property type="project" value="InterPro"/>
</dbReference>
<dbReference type="InterPro" id="IPR027417">
    <property type="entry name" value="P-loop_NTPase"/>
</dbReference>
<name>A0A1J4MA45_9CRYT</name>
<dbReference type="InterPro" id="IPR015894">
    <property type="entry name" value="Guanylate-bd_N"/>
</dbReference>
<dbReference type="RefSeq" id="XP_067066466.1">
    <property type="nucleotide sequence ID" value="XM_067212883.1"/>
</dbReference>
<gene>
    <name evidence="3" type="ORF">cand_026550</name>
</gene>
<evidence type="ECO:0000259" key="2">
    <source>
        <dbReference type="Pfam" id="PF02263"/>
    </source>
</evidence>
<feature type="region of interest" description="Disordered" evidence="1">
    <location>
        <begin position="459"/>
        <end position="478"/>
    </location>
</feature>
<feature type="domain" description="Guanylate-binding protein N-terminal" evidence="2">
    <location>
        <begin position="505"/>
        <end position="606"/>
    </location>
</feature>
<dbReference type="VEuPathDB" id="CryptoDB:cand_026550"/>
<organism evidence="3 4">
    <name type="scientific">Cryptosporidium andersoni</name>
    <dbReference type="NCBI Taxonomy" id="117008"/>
    <lineage>
        <taxon>Eukaryota</taxon>
        <taxon>Sar</taxon>
        <taxon>Alveolata</taxon>
        <taxon>Apicomplexa</taxon>
        <taxon>Conoidasida</taxon>
        <taxon>Coccidia</taxon>
        <taxon>Eucoccidiorida</taxon>
        <taxon>Eimeriorina</taxon>
        <taxon>Cryptosporidiidae</taxon>
        <taxon>Cryptosporidium</taxon>
    </lineage>
</organism>
<evidence type="ECO:0000313" key="4">
    <source>
        <dbReference type="Proteomes" id="UP000186804"/>
    </source>
</evidence>
<dbReference type="GO" id="GO:0005525">
    <property type="term" value="F:GTP binding"/>
    <property type="evidence" value="ECO:0007669"/>
    <property type="project" value="InterPro"/>
</dbReference>
<comment type="caution">
    <text evidence="3">The sequence shown here is derived from an EMBL/GenBank/DDBJ whole genome shotgun (WGS) entry which is preliminary data.</text>
</comment>
<protein>
    <recommendedName>
        <fullName evidence="2">Guanylate-binding protein N-terminal domain-containing protein</fullName>
    </recommendedName>
</protein>
<evidence type="ECO:0000256" key="1">
    <source>
        <dbReference type="SAM" id="MobiDB-lite"/>
    </source>
</evidence>
<dbReference type="OrthoDB" id="340462at2759"/>
<reference evidence="3 4" key="1">
    <citation type="submission" date="2016-10" db="EMBL/GenBank/DDBJ databases">
        <title>Reductive evolution of mitochondrial metabolism and differential evolution of invasion-related proteins in Cryptosporidium.</title>
        <authorList>
            <person name="Liu S."/>
            <person name="Roellig D.M."/>
            <person name="Guo Y."/>
            <person name="Li N."/>
            <person name="Frace M.A."/>
            <person name="Tang K."/>
            <person name="Zhang L."/>
            <person name="Feng Y."/>
            <person name="Xiao L."/>
        </authorList>
    </citation>
    <scope>NUCLEOTIDE SEQUENCE [LARGE SCALE GENOMIC DNA]</scope>
    <source>
        <strain evidence="3">30847</strain>
    </source>
</reference>
<evidence type="ECO:0000313" key="3">
    <source>
        <dbReference type="EMBL" id="OII71097.1"/>
    </source>
</evidence>
<keyword evidence="4" id="KW-1185">Reference proteome</keyword>
<dbReference type="Proteomes" id="UP000186804">
    <property type="component" value="Unassembled WGS sequence"/>
</dbReference>